<proteinExistence type="predicted"/>
<dbReference type="Proteomes" id="UP000532010">
    <property type="component" value="Unassembled WGS sequence"/>
</dbReference>
<evidence type="ECO:0000313" key="3">
    <source>
        <dbReference type="Proteomes" id="UP000532010"/>
    </source>
</evidence>
<keyword evidence="3" id="KW-1185">Reference proteome</keyword>
<protein>
    <submittedName>
        <fullName evidence="2">Tfp pilus assembly protein PilN</fullName>
    </submittedName>
</protein>
<dbReference type="AlphaFoldDB" id="A0A7W4VIJ0"/>
<accession>A0A7W4VIJ0</accession>
<comment type="caution">
    <text evidence="2">The sequence shown here is derived from an EMBL/GenBank/DDBJ whole genome shotgun (WGS) entry which is preliminary data.</text>
</comment>
<evidence type="ECO:0000313" key="2">
    <source>
        <dbReference type="EMBL" id="MBB3017192.1"/>
    </source>
</evidence>
<sequence>MRSDPHRAEERRGKRLLWFVLLYVASLAIFAGLVYGLRGVVAEVYR</sequence>
<organism evidence="2 3">
    <name type="scientific">Microvirga lupini</name>
    <dbReference type="NCBI Taxonomy" id="420324"/>
    <lineage>
        <taxon>Bacteria</taxon>
        <taxon>Pseudomonadati</taxon>
        <taxon>Pseudomonadota</taxon>
        <taxon>Alphaproteobacteria</taxon>
        <taxon>Hyphomicrobiales</taxon>
        <taxon>Methylobacteriaceae</taxon>
        <taxon>Microvirga</taxon>
    </lineage>
</organism>
<dbReference type="RefSeq" id="WP_183446265.1">
    <property type="nucleotide sequence ID" value="NZ_JACHWB010000001.1"/>
</dbReference>
<dbReference type="EMBL" id="JACHWB010000001">
    <property type="protein sequence ID" value="MBB3017192.1"/>
    <property type="molecule type" value="Genomic_DNA"/>
</dbReference>
<gene>
    <name evidence="2" type="ORF">FHR70_000232</name>
</gene>
<keyword evidence="1" id="KW-0472">Membrane</keyword>
<keyword evidence="1" id="KW-0812">Transmembrane</keyword>
<reference evidence="2 3" key="1">
    <citation type="submission" date="2020-08" db="EMBL/GenBank/DDBJ databases">
        <title>The Agave Microbiome: Exploring the role of microbial communities in plant adaptations to desert environments.</title>
        <authorList>
            <person name="Partida-Martinez L.P."/>
        </authorList>
    </citation>
    <scope>NUCLEOTIDE SEQUENCE [LARGE SCALE GENOMIC DNA]</scope>
    <source>
        <strain evidence="2 3">AT3.9</strain>
    </source>
</reference>
<keyword evidence="1" id="KW-1133">Transmembrane helix</keyword>
<evidence type="ECO:0000256" key="1">
    <source>
        <dbReference type="SAM" id="Phobius"/>
    </source>
</evidence>
<feature type="transmembrane region" description="Helical" evidence="1">
    <location>
        <begin position="16"/>
        <end position="37"/>
    </location>
</feature>
<name>A0A7W4VIJ0_9HYPH</name>